<feature type="transmembrane region" description="Helical" evidence="1">
    <location>
        <begin position="42"/>
        <end position="60"/>
    </location>
</feature>
<dbReference type="RefSeq" id="WP_016918900.1">
    <property type="nucleotide sequence ID" value="NZ_CP044331.1"/>
</dbReference>
<dbReference type="KEGG" id="mpar:F7D14_18015"/>
<keyword evidence="1" id="KW-0472">Membrane</keyword>
<protein>
    <submittedName>
        <fullName evidence="2">Uncharacterized protein</fullName>
    </submittedName>
</protein>
<keyword evidence="1" id="KW-0812">Transmembrane</keyword>
<proteinExistence type="predicted"/>
<accession>A0A6B8MBP8</accession>
<dbReference type="AlphaFoldDB" id="A0A6B8MBP8"/>
<reference evidence="2 3" key="1">
    <citation type="submission" date="2019-09" db="EMBL/GenBank/DDBJ databases">
        <title>Isolation and complete genome sequencing of Methylocystis species.</title>
        <authorList>
            <person name="Rumah B.L."/>
            <person name="Stead C.E."/>
            <person name="Stevens B.C."/>
            <person name="Minton N.P."/>
            <person name="Grosse-Honebrink A."/>
            <person name="Zhang Y."/>
        </authorList>
    </citation>
    <scope>NUCLEOTIDE SEQUENCE [LARGE SCALE GENOMIC DNA]</scope>
    <source>
        <strain evidence="2 3">BRCS2</strain>
    </source>
</reference>
<name>A0A6B8MBP8_9HYPH</name>
<feature type="transmembrane region" description="Helical" evidence="1">
    <location>
        <begin position="66"/>
        <end position="87"/>
    </location>
</feature>
<dbReference type="Proteomes" id="UP000422569">
    <property type="component" value="Chromosome"/>
</dbReference>
<evidence type="ECO:0000256" key="1">
    <source>
        <dbReference type="SAM" id="Phobius"/>
    </source>
</evidence>
<keyword evidence="1" id="KW-1133">Transmembrane helix</keyword>
<dbReference type="EMBL" id="CP044331">
    <property type="protein sequence ID" value="QGM99192.1"/>
    <property type="molecule type" value="Genomic_DNA"/>
</dbReference>
<keyword evidence="3" id="KW-1185">Reference proteome</keyword>
<organism evidence="2 3">
    <name type="scientific">Methylocystis parvus</name>
    <dbReference type="NCBI Taxonomy" id="134"/>
    <lineage>
        <taxon>Bacteria</taxon>
        <taxon>Pseudomonadati</taxon>
        <taxon>Pseudomonadota</taxon>
        <taxon>Alphaproteobacteria</taxon>
        <taxon>Hyphomicrobiales</taxon>
        <taxon>Methylocystaceae</taxon>
        <taxon>Methylocystis</taxon>
    </lineage>
</organism>
<sequence length="90" mass="9937">MAMPPDHRIEIVLMSDQDNPVHLWVQSTADASKHVELSKQRSLRAIGIGLLLLVIALYLFPGAVVILLLIGLMIGFPLSLVGMAGYFRKR</sequence>
<gene>
    <name evidence="2" type="ORF">F7D14_18015</name>
</gene>
<evidence type="ECO:0000313" key="2">
    <source>
        <dbReference type="EMBL" id="QGM99192.1"/>
    </source>
</evidence>
<evidence type="ECO:0000313" key="3">
    <source>
        <dbReference type="Proteomes" id="UP000422569"/>
    </source>
</evidence>